<dbReference type="RefSeq" id="WP_308948101.1">
    <property type="nucleotide sequence ID" value="NZ_JARXHW010000002.1"/>
</dbReference>
<evidence type="ECO:0000256" key="1">
    <source>
        <dbReference type="SAM" id="Phobius"/>
    </source>
</evidence>
<dbReference type="NCBIfam" id="TIGR02595">
    <property type="entry name" value="PEP_CTERM"/>
    <property type="match status" value="1"/>
</dbReference>
<keyword evidence="1" id="KW-1133">Transmembrane helix</keyword>
<keyword evidence="5" id="KW-1185">Reference proteome</keyword>
<feature type="transmembrane region" description="Helical" evidence="1">
    <location>
        <begin position="164"/>
        <end position="181"/>
    </location>
</feature>
<feature type="chain" id="PRO_5046628385" evidence="2">
    <location>
        <begin position="20"/>
        <end position="186"/>
    </location>
</feature>
<sequence length="186" mass="19746">MKKPILFASSLLAAISLNAATGYFGTTSITVDGDTLDTASLTSFGNIDQSAVFQIQGFNLNTFEDNGSEITHMTMHWTVDGFDNTHQIQLTPAPAKVGNDRNWVITSSTQDLVTNNGIGALAQGSHTFAAYFEGYTNGVDTAGNIFLNNGGFDYTADFTIVPEPGTYALIAGCLGLAFVALKRRSA</sequence>
<reference evidence="4 5" key="1">
    <citation type="submission" date="2023-04" db="EMBL/GenBank/DDBJ databases">
        <title>A novel bacteria isolated from coastal sediment.</title>
        <authorList>
            <person name="Liu X.-J."/>
            <person name="Du Z.-J."/>
        </authorList>
    </citation>
    <scope>NUCLEOTIDE SEQUENCE [LARGE SCALE GENOMIC DNA]</scope>
    <source>
        <strain evidence="4 5">SDUM461003</strain>
    </source>
</reference>
<organism evidence="4 5">
    <name type="scientific">Thalassobacterium maritimum</name>
    <dbReference type="NCBI Taxonomy" id="3041265"/>
    <lineage>
        <taxon>Bacteria</taxon>
        <taxon>Pseudomonadati</taxon>
        <taxon>Verrucomicrobiota</taxon>
        <taxon>Opitutia</taxon>
        <taxon>Puniceicoccales</taxon>
        <taxon>Coraliomargaritaceae</taxon>
        <taxon>Thalassobacterium</taxon>
    </lineage>
</organism>
<accession>A0ABU1AS80</accession>
<keyword evidence="2" id="KW-0732">Signal</keyword>
<name>A0ABU1AS80_9BACT</name>
<keyword evidence="1" id="KW-0472">Membrane</keyword>
<dbReference type="InterPro" id="IPR013424">
    <property type="entry name" value="Ice-binding_C"/>
</dbReference>
<gene>
    <name evidence="4" type="ORF">QEH52_01210</name>
</gene>
<evidence type="ECO:0000259" key="3">
    <source>
        <dbReference type="Pfam" id="PF07589"/>
    </source>
</evidence>
<evidence type="ECO:0000313" key="4">
    <source>
        <dbReference type="EMBL" id="MDQ8206109.1"/>
    </source>
</evidence>
<dbReference type="Pfam" id="PF07589">
    <property type="entry name" value="PEP-CTERM"/>
    <property type="match status" value="1"/>
</dbReference>
<dbReference type="Proteomes" id="UP001225316">
    <property type="component" value="Unassembled WGS sequence"/>
</dbReference>
<proteinExistence type="predicted"/>
<dbReference type="EMBL" id="JARXHW010000002">
    <property type="protein sequence ID" value="MDQ8206109.1"/>
    <property type="molecule type" value="Genomic_DNA"/>
</dbReference>
<protein>
    <submittedName>
        <fullName evidence="4">PEP-CTERM sorting domain-containing protein</fullName>
    </submittedName>
</protein>
<evidence type="ECO:0000256" key="2">
    <source>
        <dbReference type="SAM" id="SignalP"/>
    </source>
</evidence>
<keyword evidence="1" id="KW-0812">Transmembrane</keyword>
<feature type="signal peptide" evidence="2">
    <location>
        <begin position="1"/>
        <end position="19"/>
    </location>
</feature>
<comment type="caution">
    <text evidence="4">The sequence shown here is derived from an EMBL/GenBank/DDBJ whole genome shotgun (WGS) entry which is preliminary data.</text>
</comment>
<evidence type="ECO:0000313" key="5">
    <source>
        <dbReference type="Proteomes" id="UP001225316"/>
    </source>
</evidence>
<feature type="domain" description="Ice-binding protein C-terminal" evidence="3">
    <location>
        <begin position="161"/>
        <end position="184"/>
    </location>
</feature>